<dbReference type="GO" id="GO:0016823">
    <property type="term" value="F:hydrolase activity, acting on acid carbon-carbon bonds, in ketonic substances"/>
    <property type="evidence" value="ECO:0007669"/>
    <property type="project" value="InterPro"/>
</dbReference>
<dbReference type="GO" id="GO:0003984">
    <property type="term" value="F:acetolactate synthase activity"/>
    <property type="evidence" value="ECO:0007669"/>
    <property type="project" value="TreeGrafter"/>
</dbReference>
<dbReference type="InterPro" id="IPR000399">
    <property type="entry name" value="TPP-bd_CS"/>
</dbReference>
<dbReference type="STRING" id="1125411.W908_01005"/>
<feature type="domain" description="Thiamine pyrophosphate enzyme central" evidence="5">
    <location>
        <begin position="219"/>
        <end position="350"/>
    </location>
</feature>
<dbReference type="InterPro" id="IPR030817">
    <property type="entry name" value="Myo_inos_IolD"/>
</dbReference>
<dbReference type="AlphaFoldDB" id="A0A0M4LE96"/>
<dbReference type="InterPro" id="IPR012000">
    <property type="entry name" value="Thiamin_PyroP_enz_cen_dom"/>
</dbReference>
<dbReference type="InterPro" id="IPR012001">
    <property type="entry name" value="Thiamin_PyroP_enz_TPP-bd_dom"/>
</dbReference>
<dbReference type="GO" id="GO:0000287">
    <property type="term" value="F:magnesium ion binding"/>
    <property type="evidence" value="ECO:0007669"/>
    <property type="project" value="InterPro"/>
</dbReference>
<dbReference type="NCBIfam" id="TIGR04377">
    <property type="entry name" value="myo_inos_iolD"/>
    <property type="match status" value="1"/>
</dbReference>
<dbReference type="InterPro" id="IPR045229">
    <property type="entry name" value="TPP_enz"/>
</dbReference>
<dbReference type="KEGG" id="tsn:W908_01005"/>
<dbReference type="GO" id="GO:0019310">
    <property type="term" value="P:inositol catabolic process"/>
    <property type="evidence" value="ECO:0007669"/>
    <property type="project" value="InterPro"/>
</dbReference>
<organism evidence="8 9">
    <name type="scientific">Candidatus Pseudothioglobus singularis PS1</name>
    <dbReference type="NCBI Taxonomy" id="1125411"/>
    <lineage>
        <taxon>Bacteria</taxon>
        <taxon>Pseudomonadati</taxon>
        <taxon>Pseudomonadota</taxon>
        <taxon>Gammaproteobacteria</taxon>
        <taxon>Candidatus Pseudothioglobaceae</taxon>
        <taxon>Candidatus Pseudothioglobus</taxon>
    </lineage>
</organism>
<feature type="domain" description="Thiamine pyrophosphate enzyme N-terminal TPP-binding" evidence="7">
    <location>
        <begin position="46"/>
        <end position="131"/>
    </location>
</feature>
<dbReference type="SUPFAM" id="SSF52467">
    <property type="entry name" value="DHS-like NAD/FAD-binding domain"/>
    <property type="match status" value="1"/>
</dbReference>
<evidence type="ECO:0000313" key="8">
    <source>
        <dbReference type="EMBL" id="ALE01306.1"/>
    </source>
</evidence>
<sequence length="618" mass="67353">MKTIRLTMTQAIVKYLSSQFIETEEGIQPIFAGVFAIFGHGNVAGIGQALNECQDKLPTYRGHSEQGMVHSAIAYAKANNRQRMMACTSSIGPGATNMVTAAALAHVNRLPVLLLPGDYFASRTPDPVLQQLEDFSDPTVSVNDCFRPVSRYFDRIMRPEQIINSLPVAIQTLLDPENCGPVTLSLPQDVQAEAFDYPEAFFKKRTHKIRKIKVDDDELNRAVDILKNSKKPLIIAGGGVHYAKACDVLKAFSKKYQIPVAETSAGKGAVTWDHPGYVGAIGVTGSSAANNLAREADTVLAIGTRLNDFISGSRALFSDKTLIQLNVARFDTIKHNAFSLWGDAKLGISNLDECLNEWKVSDNWFKEAEAEASNWNNYYDDITAINSSSAAEGSLPTDAQVLGEVKRNGEASDIVVCAAGSLPGELHKLWRTEQTGGYHSEYGFSCMGYEIAGGLGVKMAEPDREVIVLVGDGSYLMLNSELATSIMLGHKIIAVILDNRGFSCINRLQNATGNTSFNNLLKDCKSIDDGHPEINFAMHAQSLGANSEHVENIDELAAALNRARSSTKSYVISLVTDSHKISPEGGCWWEVAVPEVSSNEKSEQILSSYKESKTKQPY</sequence>
<dbReference type="GO" id="GO:0009099">
    <property type="term" value="P:L-valine biosynthetic process"/>
    <property type="evidence" value="ECO:0007669"/>
    <property type="project" value="TreeGrafter"/>
</dbReference>
<evidence type="ECO:0000259" key="6">
    <source>
        <dbReference type="Pfam" id="PF02775"/>
    </source>
</evidence>
<dbReference type="Proteomes" id="UP000068905">
    <property type="component" value="Chromosome"/>
</dbReference>
<evidence type="ECO:0000259" key="7">
    <source>
        <dbReference type="Pfam" id="PF02776"/>
    </source>
</evidence>
<dbReference type="GO" id="GO:0005948">
    <property type="term" value="C:acetolactate synthase complex"/>
    <property type="evidence" value="ECO:0007669"/>
    <property type="project" value="TreeGrafter"/>
</dbReference>
<evidence type="ECO:0000259" key="5">
    <source>
        <dbReference type="Pfam" id="PF00205"/>
    </source>
</evidence>
<protein>
    <submittedName>
        <fullName evidence="8">3D-(3,5/4)-trihydroxycyclohexane-1,2-dione hydrolase</fullName>
    </submittedName>
</protein>
<feature type="region of interest" description="Disordered" evidence="4">
    <location>
        <begin position="598"/>
        <end position="618"/>
    </location>
</feature>
<dbReference type="PATRIC" id="fig|1125411.7.peg.198"/>
<dbReference type="Pfam" id="PF02775">
    <property type="entry name" value="TPP_enzyme_C"/>
    <property type="match status" value="1"/>
</dbReference>
<keyword evidence="2 3" id="KW-0786">Thiamine pyrophosphate</keyword>
<dbReference type="Gene3D" id="3.40.50.970">
    <property type="match status" value="2"/>
</dbReference>
<proteinExistence type="inferred from homology"/>
<feature type="domain" description="Thiamine pyrophosphate enzyme TPP-binding" evidence="6">
    <location>
        <begin position="419"/>
        <end position="572"/>
    </location>
</feature>
<evidence type="ECO:0000256" key="1">
    <source>
        <dbReference type="ARBA" id="ARBA00007812"/>
    </source>
</evidence>
<evidence type="ECO:0000256" key="3">
    <source>
        <dbReference type="RuleBase" id="RU362132"/>
    </source>
</evidence>
<dbReference type="PANTHER" id="PTHR18968:SF9">
    <property type="entry name" value="3D-(3,5_4)-TRIHYDROXYCYCLOHEXANE-1,2-DIONE HYDROLASE"/>
    <property type="match status" value="1"/>
</dbReference>
<comment type="similarity">
    <text evidence="1 3">Belongs to the TPP enzyme family.</text>
</comment>
<dbReference type="CDD" id="cd07035">
    <property type="entry name" value="TPP_PYR_POX_like"/>
    <property type="match status" value="1"/>
</dbReference>
<dbReference type="RefSeq" id="WP_053819592.1">
    <property type="nucleotide sequence ID" value="NZ_CP006911.1"/>
</dbReference>
<dbReference type="PROSITE" id="PS00187">
    <property type="entry name" value="TPP_ENZYMES"/>
    <property type="match status" value="1"/>
</dbReference>
<dbReference type="Pfam" id="PF02776">
    <property type="entry name" value="TPP_enzyme_N"/>
    <property type="match status" value="1"/>
</dbReference>
<name>A0A0M4LE96_9GAMM</name>
<dbReference type="OrthoDB" id="3194735at2"/>
<dbReference type="InterPro" id="IPR029035">
    <property type="entry name" value="DHS-like_NAD/FAD-binding_dom"/>
</dbReference>
<accession>A0A0M4LE96</accession>
<keyword evidence="8" id="KW-0378">Hydrolase</keyword>
<evidence type="ECO:0000256" key="2">
    <source>
        <dbReference type="ARBA" id="ARBA00023052"/>
    </source>
</evidence>
<evidence type="ECO:0000256" key="4">
    <source>
        <dbReference type="SAM" id="MobiDB-lite"/>
    </source>
</evidence>
<dbReference type="EMBL" id="CP006911">
    <property type="protein sequence ID" value="ALE01306.1"/>
    <property type="molecule type" value="Genomic_DNA"/>
</dbReference>
<dbReference type="InterPro" id="IPR011766">
    <property type="entry name" value="TPP_enzyme_TPP-bd"/>
</dbReference>
<reference evidence="8 9" key="1">
    <citation type="journal article" date="2015" name="Genome Announc.">
        <title>Genome Sequence of 'Candidatus Thioglobus singularis' Strain PS1, a Mixotroph from the SUP05 Clade of Marine Gammaproteobacteria.</title>
        <authorList>
            <person name="Marshall K.T."/>
            <person name="Morris R.M."/>
        </authorList>
    </citation>
    <scope>NUCLEOTIDE SEQUENCE [LARGE SCALE GENOMIC DNA]</scope>
    <source>
        <strain evidence="8 9">PS1</strain>
    </source>
</reference>
<dbReference type="SUPFAM" id="SSF52518">
    <property type="entry name" value="Thiamin diphosphate-binding fold (THDP-binding)"/>
    <property type="match status" value="2"/>
</dbReference>
<dbReference type="InterPro" id="IPR029061">
    <property type="entry name" value="THDP-binding"/>
</dbReference>
<dbReference type="GO" id="GO:0030976">
    <property type="term" value="F:thiamine pyrophosphate binding"/>
    <property type="evidence" value="ECO:0007669"/>
    <property type="project" value="InterPro"/>
</dbReference>
<keyword evidence="9" id="KW-1185">Reference proteome</keyword>
<dbReference type="GO" id="GO:0009097">
    <property type="term" value="P:isoleucine biosynthetic process"/>
    <property type="evidence" value="ECO:0007669"/>
    <property type="project" value="TreeGrafter"/>
</dbReference>
<dbReference type="Pfam" id="PF00205">
    <property type="entry name" value="TPP_enzyme_M"/>
    <property type="match status" value="1"/>
</dbReference>
<dbReference type="GO" id="GO:0050660">
    <property type="term" value="F:flavin adenine dinucleotide binding"/>
    <property type="evidence" value="ECO:0007669"/>
    <property type="project" value="TreeGrafter"/>
</dbReference>
<dbReference type="Gene3D" id="3.40.50.1220">
    <property type="entry name" value="TPP-binding domain"/>
    <property type="match status" value="1"/>
</dbReference>
<evidence type="ECO:0000313" key="9">
    <source>
        <dbReference type="Proteomes" id="UP000068905"/>
    </source>
</evidence>
<gene>
    <name evidence="8" type="ORF">W908_01005</name>
</gene>
<dbReference type="PANTHER" id="PTHR18968">
    <property type="entry name" value="THIAMINE PYROPHOSPHATE ENZYMES"/>
    <property type="match status" value="1"/>
</dbReference>